<feature type="compositionally biased region" description="Basic and acidic residues" evidence="1">
    <location>
        <begin position="10"/>
        <end position="23"/>
    </location>
</feature>
<feature type="transmembrane region" description="Helical" evidence="2">
    <location>
        <begin position="97"/>
        <end position="117"/>
    </location>
</feature>
<keyword evidence="2" id="KW-1133">Transmembrane helix</keyword>
<keyword evidence="2" id="KW-0472">Membrane</keyword>
<feature type="transmembrane region" description="Helical" evidence="2">
    <location>
        <begin position="137"/>
        <end position="160"/>
    </location>
</feature>
<feature type="region of interest" description="Disordered" evidence="1">
    <location>
        <begin position="173"/>
        <end position="215"/>
    </location>
</feature>
<gene>
    <name evidence="3" type="ORF">SCHPADRAFT_61031</name>
</gene>
<feature type="region of interest" description="Disordered" evidence="1">
    <location>
        <begin position="1"/>
        <end position="39"/>
    </location>
</feature>
<protein>
    <submittedName>
        <fullName evidence="3">Uncharacterized protein</fullName>
    </submittedName>
</protein>
<evidence type="ECO:0000256" key="1">
    <source>
        <dbReference type="SAM" id="MobiDB-lite"/>
    </source>
</evidence>
<feature type="transmembrane region" description="Helical" evidence="2">
    <location>
        <begin position="273"/>
        <end position="294"/>
    </location>
</feature>
<evidence type="ECO:0000313" key="3">
    <source>
        <dbReference type="EMBL" id="KLO19422.1"/>
    </source>
</evidence>
<dbReference type="AlphaFoldDB" id="A0A0H2S5F5"/>
<dbReference type="EMBL" id="KQ085886">
    <property type="protein sequence ID" value="KLO19422.1"/>
    <property type="molecule type" value="Genomic_DNA"/>
</dbReference>
<reference evidence="3 4" key="1">
    <citation type="submission" date="2015-04" db="EMBL/GenBank/DDBJ databases">
        <title>Complete genome sequence of Schizopora paradoxa KUC8140, a cosmopolitan wood degrader in East Asia.</title>
        <authorList>
            <consortium name="DOE Joint Genome Institute"/>
            <person name="Min B."/>
            <person name="Park H."/>
            <person name="Jang Y."/>
            <person name="Kim J.-J."/>
            <person name="Kim K.H."/>
            <person name="Pangilinan J."/>
            <person name="Lipzen A."/>
            <person name="Riley R."/>
            <person name="Grigoriev I.V."/>
            <person name="Spatafora J.W."/>
            <person name="Choi I.-G."/>
        </authorList>
    </citation>
    <scope>NUCLEOTIDE SEQUENCE [LARGE SCALE GENOMIC DNA]</scope>
    <source>
        <strain evidence="3 4">KUC8140</strain>
    </source>
</reference>
<dbReference type="InParanoid" id="A0A0H2S5F5"/>
<evidence type="ECO:0000313" key="4">
    <source>
        <dbReference type="Proteomes" id="UP000053477"/>
    </source>
</evidence>
<evidence type="ECO:0000256" key="2">
    <source>
        <dbReference type="SAM" id="Phobius"/>
    </source>
</evidence>
<dbReference type="Proteomes" id="UP000053477">
    <property type="component" value="Unassembled WGS sequence"/>
</dbReference>
<keyword evidence="2" id="KW-0812">Transmembrane</keyword>
<feature type="compositionally biased region" description="Polar residues" evidence="1">
    <location>
        <begin position="24"/>
        <end position="36"/>
    </location>
</feature>
<keyword evidence="4" id="KW-1185">Reference proteome</keyword>
<accession>A0A0H2S5F5</accession>
<name>A0A0H2S5F5_9AGAM</name>
<proteinExistence type="predicted"/>
<sequence>MSFPSQSEIWQDKSHKLEDDRNDLQSSEATATQKSGSDMLGKVDEAMRTTLRRFLESLMAVSNRGDPDFMKMIRAERTLALHSIGGREFRMEDLKGMGEACAVVSVFVASVGVGLLSYTHDIFSDRPEGTSPPTSDSAITCLFFISVIFAIVAAMEFTILQITVTRASRSTRSFPSEVGARDQMTGHKDKEARPIDNDREATSNGKEKDIETGNRERIVDADAGSTKSTRSIELWDNDMLRTMASLSMSLLFFSWLTLLAGIFTFIWSTEDKAVKIAITVMFGALCPLPIFHIYTFNATI</sequence>
<feature type="transmembrane region" description="Helical" evidence="2">
    <location>
        <begin position="249"/>
        <end position="267"/>
    </location>
</feature>
<organism evidence="3 4">
    <name type="scientific">Schizopora paradoxa</name>
    <dbReference type="NCBI Taxonomy" id="27342"/>
    <lineage>
        <taxon>Eukaryota</taxon>
        <taxon>Fungi</taxon>
        <taxon>Dikarya</taxon>
        <taxon>Basidiomycota</taxon>
        <taxon>Agaricomycotina</taxon>
        <taxon>Agaricomycetes</taxon>
        <taxon>Hymenochaetales</taxon>
        <taxon>Schizoporaceae</taxon>
        <taxon>Schizopora</taxon>
    </lineage>
</organism>
<feature type="compositionally biased region" description="Basic and acidic residues" evidence="1">
    <location>
        <begin position="184"/>
        <end position="215"/>
    </location>
</feature>